<proteinExistence type="predicted"/>
<name>A0A1D7UWV3_9LEPT</name>
<dbReference type="EMBL" id="CP015217">
    <property type="protein sequence ID" value="AOP34025.1"/>
    <property type="molecule type" value="Genomic_DNA"/>
</dbReference>
<evidence type="ECO:0000313" key="2">
    <source>
        <dbReference type="Proteomes" id="UP000094197"/>
    </source>
</evidence>
<dbReference type="RefSeq" id="WP_069607256.1">
    <property type="nucleotide sequence ID" value="NZ_CP015217.1"/>
</dbReference>
<reference evidence="1 2" key="1">
    <citation type="submission" date="2016-04" db="EMBL/GenBank/DDBJ databases">
        <title>Complete genome seqeunce of Leptospira alstonii serovar Room22.</title>
        <authorList>
            <person name="Nally J.E."/>
            <person name="Bayles D.O."/>
            <person name="Hurley D."/>
            <person name="Fanning S."/>
            <person name="McMahon B.J."/>
            <person name="Arent Z."/>
        </authorList>
    </citation>
    <scope>NUCLEOTIDE SEQUENCE [LARGE SCALE GENOMIC DNA]</scope>
    <source>
        <strain evidence="1 2">GWTS #1</strain>
    </source>
</reference>
<dbReference type="OrthoDB" id="340118at2"/>
<dbReference type="AlphaFoldDB" id="A0A1D7UWV3"/>
<gene>
    <name evidence="1" type="ORF">A0128_09335</name>
</gene>
<accession>A0A1D7UWV3</accession>
<sequence length="470" mass="54917">MRRVLVYSIFIIYLPLSAVDKNSGWKQISWYGWGLGAGQEKQDSSESSKERTYQELRINESLFHSSLDQNFISEHWSLKIQGDGFVSPESKFRFYSGRDLFFELKNQILSLSLGRISEEGKQSSFRDWADGTDGIVLRANFREWGKLRVDLFDFYSGYQLFEKNAFKDTILNTKRINSYSLDEIPVGNFNPEEYRNRYRGGVSYRYESSFFETGFRFQYLNFQNWGRYGDDLQIRTESSGDRDYLTHSTIDFHWKWNWFHCFLSGILARGQDKTGWNRIRNSGNIPITGEAILFSLGFENSHWKLYTFGFLPDRDRRKENGEILELGFVGIGSNPSPVFATNQSLDFYPSAWVTERGLEKQFSLQSGKRQAAWSGINFEYNKSLIRFRFFLASYFYLREDSGCSGALTLSRDSFQKGYFREVMFQTNLFFPTEDERVPLSFLKLTLGGWKSDPQTAQKEFFFQISSGVIL</sequence>
<protein>
    <recommendedName>
        <fullName evidence="3">Alginate export domain-containing protein</fullName>
    </recommendedName>
</protein>
<evidence type="ECO:0008006" key="3">
    <source>
        <dbReference type="Google" id="ProtNLM"/>
    </source>
</evidence>
<dbReference type="NCBIfam" id="NF047476">
    <property type="entry name" value="LA_2168_fam"/>
    <property type="match status" value="1"/>
</dbReference>
<dbReference type="Proteomes" id="UP000094197">
    <property type="component" value="Chromosome 1"/>
</dbReference>
<organism evidence="1 2">
    <name type="scientific">Leptospira tipperaryensis</name>
    <dbReference type="NCBI Taxonomy" id="2564040"/>
    <lineage>
        <taxon>Bacteria</taxon>
        <taxon>Pseudomonadati</taxon>
        <taxon>Spirochaetota</taxon>
        <taxon>Spirochaetia</taxon>
        <taxon>Leptospirales</taxon>
        <taxon>Leptospiraceae</taxon>
        <taxon>Leptospira</taxon>
    </lineage>
</organism>
<dbReference type="KEGG" id="laj:A0128_09335"/>
<keyword evidence="2" id="KW-1185">Reference proteome</keyword>
<evidence type="ECO:0000313" key="1">
    <source>
        <dbReference type="EMBL" id="AOP34025.1"/>
    </source>
</evidence>